<gene>
    <name evidence="2" type="ORF">GOEFS_077_00210</name>
</gene>
<organism evidence="2 3">
    <name type="scientific">Gordonia effusa NBRC 100432</name>
    <dbReference type="NCBI Taxonomy" id="1077974"/>
    <lineage>
        <taxon>Bacteria</taxon>
        <taxon>Bacillati</taxon>
        <taxon>Actinomycetota</taxon>
        <taxon>Actinomycetes</taxon>
        <taxon>Mycobacteriales</taxon>
        <taxon>Gordoniaceae</taxon>
        <taxon>Gordonia</taxon>
    </lineage>
</organism>
<protein>
    <submittedName>
        <fullName evidence="2">Putative TetR family transcriptional regulator</fullName>
    </submittedName>
</protein>
<evidence type="ECO:0000313" key="2">
    <source>
        <dbReference type="EMBL" id="GAB19229.1"/>
    </source>
</evidence>
<accession>H0R2C8</accession>
<evidence type="ECO:0000313" key="3">
    <source>
        <dbReference type="Proteomes" id="UP000035034"/>
    </source>
</evidence>
<keyword evidence="3" id="KW-1185">Reference proteome</keyword>
<dbReference type="Gene3D" id="1.10.357.10">
    <property type="entry name" value="Tetracycline Repressor, domain 2"/>
    <property type="match status" value="1"/>
</dbReference>
<comment type="caution">
    <text evidence="2">The sequence shown here is derived from an EMBL/GenBank/DDBJ whole genome shotgun (WGS) entry which is preliminary data.</text>
</comment>
<dbReference type="Pfam" id="PF17940">
    <property type="entry name" value="TetR_C_31"/>
    <property type="match status" value="1"/>
</dbReference>
<dbReference type="EMBL" id="BAEH01000077">
    <property type="protein sequence ID" value="GAB19229.1"/>
    <property type="molecule type" value="Genomic_DNA"/>
</dbReference>
<reference evidence="2 3" key="1">
    <citation type="submission" date="2011-12" db="EMBL/GenBank/DDBJ databases">
        <title>Whole genome shotgun sequence of Gordonia effusa NBRC 100432.</title>
        <authorList>
            <person name="Yoshida I."/>
            <person name="Takarada H."/>
            <person name="Hosoyama A."/>
            <person name="Tsuchikane K."/>
            <person name="Katsumata H."/>
            <person name="Yamazaki S."/>
            <person name="Fujita N."/>
        </authorList>
    </citation>
    <scope>NUCLEOTIDE SEQUENCE [LARGE SCALE GENOMIC DNA]</scope>
    <source>
        <strain evidence="2 3">NBRC 100432</strain>
    </source>
</reference>
<dbReference type="Proteomes" id="UP000035034">
    <property type="component" value="Unassembled WGS sequence"/>
</dbReference>
<name>H0R2C8_9ACTN</name>
<evidence type="ECO:0000259" key="1">
    <source>
        <dbReference type="Pfam" id="PF17940"/>
    </source>
</evidence>
<sequence>MRGAEDAAGVPHGTARHHFNNQNGLVAAMVEHLLAIDTPAEGESVQQQVDRWLGTEADFTRARYELMVAAFHDSVLADKLTQSRDRLLSVLVHRGHDPSAAHHMGVALDGLVLDALLRRSLDADSGSLQARFVDPVTPC</sequence>
<feature type="domain" description="Tetracyclin repressor-like C-terminal group 31" evidence="1">
    <location>
        <begin position="44"/>
        <end position="124"/>
    </location>
</feature>
<proteinExistence type="predicted"/>
<dbReference type="InterPro" id="IPR041583">
    <property type="entry name" value="TetR_C_31"/>
</dbReference>
<dbReference type="eggNOG" id="COG1309">
    <property type="taxonomic scope" value="Bacteria"/>
</dbReference>
<dbReference type="AlphaFoldDB" id="H0R2C8"/>